<dbReference type="HOGENOM" id="CLU_106477_3_0_1"/>
<feature type="compositionally biased region" description="Polar residues" evidence="2">
    <location>
        <begin position="101"/>
        <end position="112"/>
    </location>
</feature>
<dbReference type="EMBL" id="ALBS01000007">
    <property type="protein sequence ID" value="EJT53176.1"/>
    <property type="molecule type" value="Genomic_DNA"/>
</dbReference>
<dbReference type="PANTHER" id="PTHR21641:SF0">
    <property type="entry name" value="RNA-BINDING PROTEIN EIF1AD-RELATED"/>
    <property type="match status" value="1"/>
</dbReference>
<dbReference type="GO" id="GO:0005634">
    <property type="term" value="C:nucleus"/>
    <property type="evidence" value="ECO:0007669"/>
    <property type="project" value="TreeGrafter"/>
</dbReference>
<reference evidence="3 4" key="1">
    <citation type="journal article" date="2012" name="Eukaryot. Cell">
        <title>Draft genome sequence of CBS 2479, the standard type strain of Trichosporon asahii.</title>
        <authorList>
            <person name="Yang R.Y."/>
            <person name="Li H.T."/>
            <person name="Zhu H."/>
            <person name="Zhou G.P."/>
            <person name="Wang M."/>
            <person name="Wang L."/>
        </authorList>
    </citation>
    <scope>NUCLEOTIDE SEQUENCE [LARGE SCALE GENOMIC DNA]</scope>
    <source>
        <strain evidence="4">ATCC 90039 / CBS 2479 / JCM 2466 / KCTC 7840 / NCYC 2677 / UAMH 7654</strain>
    </source>
</reference>
<organism evidence="3 4">
    <name type="scientific">Trichosporon asahii var. asahii (strain ATCC 90039 / CBS 2479 / JCM 2466 / KCTC 7840 / NBRC 103889/ NCYC 2677 / UAMH 7654)</name>
    <name type="common">Yeast</name>
    <dbReference type="NCBI Taxonomy" id="1186058"/>
    <lineage>
        <taxon>Eukaryota</taxon>
        <taxon>Fungi</taxon>
        <taxon>Dikarya</taxon>
        <taxon>Basidiomycota</taxon>
        <taxon>Agaricomycotina</taxon>
        <taxon>Tremellomycetes</taxon>
        <taxon>Trichosporonales</taxon>
        <taxon>Trichosporonaceae</taxon>
        <taxon>Trichosporon</taxon>
    </lineage>
</organism>
<comment type="caution">
    <text evidence="3">The sequence shown here is derived from an EMBL/GenBank/DDBJ whole genome shotgun (WGS) entry which is preliminary data.</text>
</comment>
<dbReference type="Proteomes" id="UP000002748">
    <property type="component" value="Unassembled WGS sequence"/>
</dbReference>
<evidence type="ECO:0000256" key="1">
    <source>
        <dbReference type="ARBA" id="ARBA00022884"/>
    </source>
</evidence>
<proteinExistence type="predicted"/>
<feature type="region of interest" description="Disordered" evidence="2">
    <location>
        <begin position="95"/>
        <end position="145"/>
    </location>
</feature>
<dbReference type="GO" id="GO:0003723">
    <property type="term" value="F:RNA binding"/>
    <property type="evidence" value="ECO:0007669"/>
    <property type="project" value="UniProtKB-KW"/>
</dbReference>
<sequence>MPRLQAQDAPYTPSEAPEDVIIVRLGAPTGSNNFNSTGADGVERLVELPAKIRKMTLASRGMLAFVQLFEQSDSRVAGEVTHVISPQEVKAWRKTGEWPSTLDTQQQPQQRAGDSDELPENPNRRRQVEADSEADSSEEESSDEE</sequence>
<dbReference type="GeneID" id="25991363"/>
<dbReference type="Gene3D" id="2.40.50.140">
    <property type="entry name" value="Nucleic acid-binding proteins"/>
    <property type="match status" value="1"/>
</dbReference>
<evidence type="ECO:0000313" key="4">
    <source>
        <dbReference type="Proteomes" id="UP000002748"/>
    </source>
</evidence>
<dbReference type="GO" id="GO:0003743">
    <property type="term" value="F:translation initiation factor activity"/>
    <property type="evidence" value="ECO:0007669"/>
    <property type="project" value="InterPro"/>
</dbReference>
<evidence type="ECO:0008006" key="5">
    <source>
        <dbReference type="Google" id="ProtNLM"/>
    </source>
</evidence>
<keyword evidence="1" id="KW-0694">RNA-binding</keyword>
<name>J8TJ31_TRIAS</name>
<gene>
    <name evidence="3" type="ORF">A1Q1_07851</name>
</gene>
<dbReference type="InterPro" id="IPR012340">
    <property type="entry name" value="NA-bd_OB-fold"/>
</dbReference>
<dbReference type="SMART" id="SM00652">
    <property type="entry name" value="eIF1a"/>
    <property type="match status" value="1"/>
</dbReference>
<dbReference type="KEGG" id="tasa:A1Q1_07851"/>
<evidence type="ECO:0000313" key="3">
    <source>
        <dbReference type="EMBL" id="EJT53176.1"/>
    </source>
</evidence>
<dbReference type="InterPro" id="IPR001253">
    <property type="entry name" value="TIF_eIF-1A"/>
</dbReference>
<dbReference type="InterPro" id="IPR039294">
    <property type="entry name" value="EIF1AD"/>
</dbReference>
<dbReference type="PANTHER" id="PTHR21641">
    <property type="entry name" value="TRANSLATION INITIATION FACTOR-RELATED"/>
    <property type="match status" value="1"/>
</dbReference>
<dbReference type="VEuPathDB" id="FungiDB:A1Q1_07851"/>
<dbReference type="AlphaFoldDB" id="J8TJ31"/>
<dbReference type="RefSeq" id="XP_014184272.1">
    <property type="nucleotide sequence ID" value="XM_014328797.1"/>
</dbReference>
<dbReference type="OrthoDB" id="1738325at2759"/>
<evidence type="ECO:0000256" key="2">
    <source>
        <dbReference type="SAM" id="MobiDB-lite"/>
    </source>
</evidence>
<feature type="compositionally biased region" description="Acidic residues" evidence="2">
    <location>
        <begin position="130"/>
        <end position="145"/>
    </location>
</feature>
<dbReference type="SUPFAM" id="SSF50249">
    <property type="entry name" value="Nucleic acid-binding proteins"/>
    <property type="match status" value="1"/>
</dbReference>
<accession>J8TJ31</accession>
<protein>
    <recommendedName>
        <fullName evidence="5">S1-like domain-containing protein</fullName>
    </recommendedName>
</protein>